<dbReference type="Pfam" id="PF10604">
    <property type="entry name" value="Polyketide_cyc2"/>
    <property type="match status" value="1"/>
</dbReference>
<name>I4EJS6_9BACT</name>
<dbReference type="PANTHER" id="PTHR36166:SF1">
    <property type="entry name" value="SRPBCC DOMAIN-CONTAINING PROTEIN"/>
    <property type="match status" value="1"/>
</dbReference>
<dbReference type="RefSeq" id="WP_008479485.1">
    <property type="nucleotide sequence ID" value="NZ_CAGS01000359.1"/>
</dbReference>
<dbReference type="Proteomes" id="UP000004221">
    <property type="component" value="Unassembled WGS sequence"/>
</dbReference>
<comment type="caution">
    <text evidence="1">The sequence shown here is derived from an EMBL/GenBank/DDBJ whole genome shotgun (WGS) entry which is preliminary data.</text>
</comment>
<protein>
    <submittedName>
        <fullName evidence="1">Putative Polyketide cyclase/dehydrase</fullName>
    </submittedName>
</protein>
<sequence>MEYHADVEINAPAACVWEVLADFAAYPEWNSFMKIIGKPVVGSRVKASYQTDGLGRMVTNMRATVLGCETDRHLRWAGFMWVPSWFEVDHSFRIQTIGTNRSYFIQRIAFTGSLIPFVIPFLESSLRRGLKEMSQALKERAESETGVKIRVPQR</sequence>
<dbReference type="Gene3D" id="3.30.530.20">
    <property type="match status" value="1"/>
</dbReference>
<dbReference type="AlphaFoldDB" id="I4EJS6"/>
<dbReference type="SUPFAM" id="SSF55961">
    <property type="entry name" value="Bet v1-like"/>
    <property type="match status" value="1"/>
</dbReference>
<dbReference type="OrthoDB" id="191189at2"/>
<evidence type="ECO:0000313" key="1">
    <source>
        <dbReference type="EMBL" id="CCF84938.1"/>
    </source>
</evidence>
<dbReference type="InterPro" id="IPR023393">
    <property type="entry name" value="START-like_dom_sf"/>
</dbReference>
<proteinExistence type="predicted"/>
<reference evidence="1 2" key="1">
    <citation type="journal article" date="2012" name="ISME J.">
        <title>Nitrification expanded: discovery, physiology and genomics of a nitrite-oxidizing bacterium from the phylum Chloroflexi.</title>
        <authorList>
            <person name="Sorokin D.Y."/>
            <person name="Lucker S."/>
            <person name="Vejmelkova D."/>
            <person name="Kostrikina N.A."/>
            <person name="Kleerebezem R."/>
            <person name="Rijpstra W.I."/>
            <person name="Damste J.S."/>
            <person name="Le Paslier D."/>
            <person name="Muyzer G."/>
            <person name="Wagner M."/>
            <person name="van Loosdrecht M.C."/>
            <person name="Daims H."/>
        </authorList>
    </citation>
    <scope>NUCLEOTIDE SEQUENCE [LARGE SCALE GENOMIC DNA]</scope>
    <source>
        <strain evidence="2">none</strain>
    </source>
</reference>
<keyword evidence="2" id="KW-1185">Reference proteome</keyword>
<dbReference type="EMBL" id="CAGS01000359">
    <property type="protein sequence ID" value="CCF84938.1"/>
    <property type="molecule type" value="Genomic_DNA"/>
</dbReference>
<dbReference type="InterPro" id="IPR019587">
    <property type="entry name" value="Polyketide_cyclase/dehydratase"/>
</dbReference>
<organism evidence="1 2">
    <name type="scientific">Nitrolancea hollandica Lb</name>
    <dbReference type="NCBI Taxonomy" id="1129897"/>
    <lineage>
        <taxon>Bacteria</taxon>
        <taxon>Pseudomonadati</taxon>
        <taxon>Thermomicrobiota</taxon>
        <taxon>Thermomicrobia</taxon>
        <taxon>Sphaerobacterales</taxon>
        <taxon>Sphaerobacterineae</taxon>
        <taxon>Sphaerobacteraceae</taxon>
        <taxon>Nitrolancea</taxon>
    </lineage>
</organism>
<dbReference type="PANTHER" id="PTHR36166">
    <property type="entry name" value="CHROMOSOME 9, WHOLE GENOME SHOTGUN SEQUENCE"/>
    <property type="match status" value="1"/>
</dbReference>
<dbReference type="CDD" id="cd07822">
    <property type="entry name" value="SRPBCC_4"/>
    <property type="match status" value="1"/>
</dbReference>
<accession>I4EJS6</accession>
<evidence type="ECO:0000313" key="2">
    <source>
        <dbReference type="Proteomes" id="UP000004221"/>
    </source>
</evidence>
<gene>
    <name evidence="1" type="ORF">NITHO_4210015</name>
</gene>